<reference evidence="3 4" key="1">
    <citation type="journal article" date="2021" name="DNA Res.">
        <title>Genome analysis of Candida subhashii reveals its hybrid nature and dual mitochondrial genome conformations.</title>
        <authorList>
            <person name="Mixao V."/>
            <person name="Hegedusova E."/>
            <person name="Saus E."/>
            <person name="Pryszcz L.P."/>
            <person name="Cillingova A."/>
            <person name="Nosek J."/>
            <person name="Gabaldon T."/>
        </authorList>
    </citation>
    <scope>NUCLEOTIDE SEQUENCE [LARGE SCALE GENOMIC DNA]</scope>
    <source>
        <strain evidence="3 4">CBS 10753</strain>
    </source>
</reference>
<feature type="transmembrane region" description="Helical" evidence="1">
    <location>
        <begin position="34"/>
        <end position="51"/>
    </location>
</feature>
<evidence type="ECO:0000313" key="4">
    <source>
        <dbReference type="Proteomes" id="UP000694255"/>
    </source>
</evidence>
<feature type="transmembrane region" description="Helical" evidence="1">
    <location>
        <begin position="7"/>
        <end position="28"/>
    </location>
</feature>
<organism evidence="3 4">
    <name type="scientific">[Candida] subhashii</name>
    <dbReference type="NCBI Taxonomy" id="561895"/>
    <lineage>
        <taxon>Eukaryota</taxon>
        <taxon>Fungi</taxon>
        <taxon>Dikarya</taxon>
        <taxon>Ascomycota</taxon>
        <taxon>Saccharomycotina</taxon>
        <taxon>Pichiomycetes</taxon>
        <taxon>Debaryomycetaceae</taxon>
        <taxon>Spathaspora</taxon>
    </lineage>
</organism>
<protein>
    <recommendedName>
        <fullName evidence="2">VanZ-like domain-containing protein</fullName>
    </recommendedName>
</protein>
<dbReference type="PANTHER" id="PTHR28008">
    <property type="entry name" value="DOMAIN PROTEIN, PUTATIVE (AFU_ORTHOLOGUE AFUA_3G10980)-RELATED"/>
    <property type="match status" value="1"/>
</dbReference>
<dbReference type="RefSeq" id="XP_049263263.1">
    <property type="nucleotide sequence ID" value="XM_049407315.1"/>
</dbReference>
<feature type="transmembrane region" description="Helical" evidence="1">
    <location>
        <begin position="58"/>
        <end position="81"/>
    </location>
</feature>
<gene>
    <name evidence="3" type="ORF">J8A68_003457</name>
</gene>
<dbReference type="Pfam" id="PF04892">
    <property type="entry name" value="VanZ"/>
    <property type="match status" value="1"/>
</dbReference>
<dbReference type="OrthoDB" id="63581at2759"/>
<evidence type="ECO:0000259" key="2">
    <source>
        <dbReference type="Pfam" id="PF04892"/>
    </source>
</evidence>
<evidence type="ECO:0000313" key="3">
    <source>
        <dbReference type="EMBL" id="KAG7663030.1"/>
    </source>
</evidence>
<keyword evidence="1" id="KW-0812">Transmembrane</keyword>
<name>A0A8J5QM78_9ASCO</name>
<keyword evidence="1" id="KW-0472">Membrane</keyword>
<accession>A0A8J5QM78</accession>
<dbReference type="PANTHER" id="PTHR28008:SF1">
    <property type="entry name" value="DOMAIN PROTEIN, PUTATIVE (AFU_ORTHOLOGUE AFUA_3G10980)-RELATED"/>
    <property type="match status" value="1"/>
</dbReference>
<evidence type="ECO:0000256" key="1">
    <source>
        <dbReference type="SAM" id="Phobius"/>
    </source>
</evidence>
<sequence>MLPIRLPVLIVFILSLIGAGYLGFASIHLEYDKVIHFTTFLILTIEFYFVFDTKNKKLIRIITFVICTCGASIGSELIQHLINSQRIFDIFDILYNVCGSSIGLLIACIVHNWRISKMRQEKQRRRQIDHIEGQSISTLDNQPILSDDQEEGKNLIPLQDL</sequence>
<dbReference type="InterPro" id="IPR006976">
    <property type="entry name" value="VanZ-like"/>
</dbReference>
<proteinExistence type="predicted"/>
<dbReference type="NCBIfam" id="NF037970">
    <property type="entry name" value="vanZ_1"/>
    <property type="match status" value="1"/>
</dbReference>
<keyword evidence="4" id="KW-1185">Reference proteome</keyword>
<comment type="caution">
    <text evidence="3">The sequence shown here is derived from an EMBL/GenBank/DDBJ whole genome shotgun (WGS) entry which is preliminary data.</text>
</comment>
<feature type="transmembrane region" description="Helical" evidence="1">
    <location>
        <begin position="93"/>
        <end position="115"/>
    </location>
</feature>
<keyword evidence="1" id="KW-1133">Transmembrane helix</keyword>
<dbReference type="EMBL" id="JAGSYN010000153">
    <property type="protein sequence ID" value="KAG7663030.1"/>
    <property type="molecule type" value="Genomic_DNA"/>
</dbReference>
<dbReference type="Proteomes" id="UP000694255">
    <property type="component" value="Unassembled WGS sequence"/>
</dbReference>
<feature type="domain" description="VanZ-like" evidence="2">
    <location>
        <begin position="31"/>
        <end position="110"/>
    </location>
</feature>
<dbReference type="GeneID" id="73470257"/>
<dbReference type="AlphaFoldDB" id="A0A8J5QM78"/>